<reference evidence="3" key="1">
    <citation type="submission" date="2020-11" db="EMBL/GenBank/DDBJ databases">
        <title>Adaptations for nitrogen fixation in a non-lichenized fungal sporocarp promotes dispersal by wood-feeding termites.</title>
        <authorList>
            <consortium name="DOE Joint Genome Institute"/>
            <person name="Koch R.A."/>
            <person name="Yoon G."/>
            <person name="Arayal U."/>
            <person name="Lail K."/>
            <person name="Amirebrahimi M."/>
            <person name="Labutti K."/>
            <person name="Lipzen A."/>
            <person name="Riley R."/>
            <person name="Barry K."/>
            <person name="Henrissat B."/>
            <person name="Grigoriev I.V."/>
            <person name="Herr J.R."/>
            <person name="Aime M.C."/>
        </authorList>
    </citation>
    <scope>NUCLEOTIDE SEQUENCE</scope>
    <source>
        <strain evidence="3">MCA 3950</strain>
    </source>
</reference>
<sequence length="110" mass="11396">MRLSSASSFFIICTLYFLLGECRPLDEATEVAESHSSAPSSRLTSRHQLEGLIPRGKQSNANSGSTKDGGGNAGTGGSGSGGQTNASQGSSTNSKNKECQEIDDDEVPDI</sequence>
<feature type="signal peptide" evidence="2">
    <location>
        <begin position="1"/>
        <end position="24"/>
    </location>
</feature>
<keyword evidence="4" id="KW-1185">Reference proteome</keyword>
<feature type="region of interest" description="Disordered" evidence="1">
    <location>
        <begin position="28"/>
        <end position="110"/>
    </location>
</feature>
<dbReference type="GeneID" id="66106717"/>
<evidence type="ECO:0000313" key="4">
    <source>
        <dbReference type="Proteomes" id="UP000812287"/>
    </source>
</evidence>
<name>A0A9P7VKW3_9AGAR</name>
<dbReference type="AlphaFoldDB" id="A0A9P7VKW3"/>
<proteinExistence type="predicted"/>
<keyword evidence="2" id="KW-0732">Signal</keyword>
<gene>
    <name evidence="3" type="ORF">BT62DRAFT_922664</name>
</gene>
<comment type="caution">
    <text evidence="3">The sequence shown here is derived from an EMBL/GenBank/DDBJ whole genome shotgun (WGS) entry which is preliminary data.</text>
</comment>
<feature type="compositionally biased region" description="Acidic residues" evidence="1">
    <location>
        <begin position="101"/>
        <end position="110"/>
    </location>
</feature>
<dbReference type="EMBL" id="MU250551">
    <property type="protein sequence ID" value="KAG7442502.1"/>
    <property type="molecule type" value="Genomic_DNA"/>
</dbReference>
<feature type="compositionally biased region" description="Low complexity" evidence="1">
    <location>
        <begin position="83"/>
        <end position="92"/>
    </location>
</feature>
<evidence type="ECO:0000256" key="2">
    <source>
        <dbReference type="SAM" id="SignalP"/>
    </source>
</evidence>
<evidence type="ECO:0000256" key="1">
    <source>
        <dbReference type="SAM" id="MobiDB-lite"/>
    </source>
</evidence>
<accession>A0A9P7VKW3</accession>
<dbReference type="RefSeq" id="XP_043036002.1">
    <property type="nucleotide sequence ID" value="XM_043184420.1"/>
</dbReference>
<dbReference type="Proteomes" id="UP000812287">
    <property type="component" value="Unassembled WGS sequence"/>
</dbReference>
<evidence type="ECO:0000313" key="3">
    <source>
        <dbReference type="EMBL" id="KAG7442502.1"/>
    </source>
</evidence>
<evidence type="ECO:0008006" key="5">
    <source>
        <dbReference type="Google" id="ProtNLM"/>
    </source>
</evidence>
<feature type="compositionally biased region" description="Polar residues" evidence="1">
    <location>
        <begin position="34"/>
        <end position="43"/>
    </location>
</feature>
<feature type="compositionally biased region" description="Gly residues" evidence="1">
    <location>
        <begin position="67"/>
        <end position="82"/>
    </location>
</feature>
<dbReference type="OrthoDB" id="2953838at2759"/>
<organism evidence="3 4">
    <name type="scientific">Guyanagaster necrorhizus</name>
    <dbReference type="NCBI Taxonomy" id="856835"/>
    <lineage>
        <taxon>Eukaryota</taxon>
        <taxon>Fungi</taxon>
        <taxon>Dikarya</taxon>
        <taxon>Basidiomycota</taxon>
        <taxon>Agaricomycotina</taxon>
        <taxon>Agaricomycetes</taxon>
        <taxon>Agaricomycetidae</taxon>
        <taxon>Agaricales</taxon>
        <taxon>Marasmiineae</taxon>
        <taxon>Physalacriaceae</taxon>
        <taxon>Guyanagaster</taxon>
    </lineage>
</organism>
<protein>
    <recommendedName>
        <fullName evidence="5">Secreted protein</fullName>
    </recommendedName>
</protein>
<feature type="chain" id="PRO_5040402828" description="Secreted protein" evidence="2">
    <location>
        <begin position="25"/>
        <end position="110"/>
    </location>
</feature>